<evidence type="ECO:0000256" key="2">
    <source>
        <dbReference type="SAM" id="SignalP"/>
    </source>
</evidence>
<dbReference type="SMART" id="SM00912">
    <property type="entry name" value="Haemagg_act"/>
    <property type="match status" value="1"/>
</dbReference>
<protein>
    <recommendedName>
        <fullName evidence="3">Filamentous haemagglutinin FhaB/tRNA nuclease CdiA-like TPS domain-containing protein</fullName>
    </recommendedName>
</protein>
<keyword evidence="1 2" id="KW-0732">Signal</keyword>
<dbReference type="KEGG" id="phb:HYN04_06560"/>
<dbReference type="InterPro" id="IPR011050">
    <property type="entry name" value="Pectin_lyase_fold/virulence"/>
</dbReference>
<dbReference type="InterPro" id="IPR012332">
    <property type="entry name" value="Autotransporter_pectin_lyase_C"/>
</dbReference>
<feature type="signal peptide" evidence="2">
    <location>
        <begin position="1"/>
        <end position="33"/>
    </location>
</feature>
<dbReference type="NCBIfam" id="TIGR02601">
    <property type="entry name" value="autotrns_rpt"/>
    <property type="match status" value="17"/>
</dbReference>
<evidence type="ECO:0000313" key="4">
    <source>
        <dbReference type="EMBL" id="AWM77454.1"/>
    </source>
</evidence>
<dbReference type="Gene3D" id="2.160.20.10">
    <property type="entry name" value="Single-stranded right-handed beta-helix, Pectin lyase-like"/>
    <property type="match status" value="1"/>
</dbReference>
<dbReference type="NCBIfam" id="TIGR01901">
    <property type="entry name" value="adhes_NPXG"/>
    <property type="match status" value="1"/>
</dbReference>
<accession>A0A2Z3I222</accession>
<dbReference type="InterPro" id="IPR037160">
    <property type="entry name" value="DNA_Pol_thumb_sf"/>
</dbReference>
<feature type="domain" description="Filamentous haemagglutinin FhaB/tRNA nuclease CdiA-like TPS" evidence="3">
    <location>
        <begin position="35"/>
        <end position="148"/>
    </location>
</feature>
<proteinExistence type="predicted"/>
<dbReference type="InterPro" id="IPR008638">
    <property type="entry name" value="FhaB/CdiA-like_TPS"/>
</dbReference>
<sequence>MTPRPFPRPGELRPRLLASVFGASLLVAGPALAEGPALPSGGSVAAGVASITSGDGAVTVTQSTNRSVINWNSFSVGQGRTVAFDLPSTTSAVLNRVTGDLPSSIAGALTSNGRVFLVNPNGVAITASGEVRVGGGFTASSLDVSNADFMGGRLVFTGASRAEVSNAGAIYVAEGGQVGLIGGGRVRNTGLISAPLGQVALGSGSAITLDPGGDGFLQILAPPVLEADGGVDVGGRVLAAGGRVVVRADAVQRTVRDLVNLSGEVSVASARSEGGTVILDAGAGGLAASGRIDATSGEAKGGRIALGGDSIALAGARLDASGAEGGEITVGGGWQGAPVPGVTTARSTQVDADSRLEASGSAGAGGRVILWSDDDTRFRGRILATGTGGDGGVAEVSSHGVYLFDGQVNLLSTGGRAGQLLLDPYNVTISTGADANQSGFTATGDSAVINVTSLQNALAGASVTVSTGSSGTQAGNITLSNALSWSANTTLTLNAAGAITLNAAVTNSGTGSGLELISPGTISLNSAIANSGVVTFNGTGGLTGSLTGTGSFVKTGAGALTTGSFATLTWTGATTISSGTLDFRSTWNSGNHPGNIEIAPGATLSFWNGSQTLSGVISGAGTLTTSGSGGPVLTLTGQNTFNGTIQTGSYSVTIGGSGVLGGGNFSGSLVTNSTGAGAGGSFRYASTADQVISGPISGGGNVVKDTAASTLTLSGAATQSGGTTVSAGTLVFGGASTHSTAVVTINAGGTLRYSTSASQALNITGAGALIKDTAASTLTWSSVAPSYTGPITIDTGTIDLSNGAVFGGANAIAIGPAGTLKFSRFSGYTHSGVISGTGTLTQAGSPITLTGANPFNGTINIIPTNQSLIIGGSGSLGGDNFSGAINNAGTFTYSSTANQTLSGVISGVGGLTKNTSAASTLTLTAANTFTGGITNSAGSLVIGGAGSLGGGTYAGAISNAGTLRYSSSVDQTLSGVISGAGALVKDTAASTLYLTGANTYTGATTLAAGNLRIDAANASSGITTSAGTLLSFSNAGAVTYAGVISGPGDFRKGAAGVLTLTGLNTFTGNTAITAGTLRISGSGSLAGGSYAGDISNVGTFQYGSSANQTLSGVISGAGSITKDTSASSTLTLTGTNTYTGGTTVSAGTLQIGGSGSLGNGDYAGAIAVSGTFRYSSSADQTLSGVISGGGSVLKDTAASTLNLTGVNTYLGGTTLGGGGTLRISGAGSLGSGSYAGAVSIGAGSTLQFSSSATQTLSGGIAGAGSVVKDTSANTLILSGNNNYVGSTTVSAGTLRLVGSNTTSTINLATGTLLDYANTAAQTYAGVIAGAGAFQKSAAGVLTVSGASTFTGSTTITAGELKIGGAGTFGGGTYAANISNAGTLRYSSSADQVLSGVISGAGALIKDTDAASTLTLTGTNTFTGAITNTLGTLTVGGAGSLGSGTYAGAISNVGTLRYASSADQTLSGAISGAGTLVKETAASTLTLTAINTYTGATTLSVGTLRLTTTNATSGIAMAAGTLLDYANAGAVTYAGVLSGAGALQKSAAGVLTLSGANTFTGGVTFAAGTLLLNSAGAIGSSGALAFSGGTLQHSANNLADHSARILSTGGQQVRIDTNGQSVTYATGLDGAGTTLNKLGTGTLTLSGTSGYTGATTITAGELKIGGAGSLGAGTYAAGISNAGTLRYSSSVNQTLSGVISGAGALIKDTDAASTLTLTGVNTFTGAITNTLGTLAVGGAGQLNSGSYAGAISNAGTLRYSSSADQVLSGLISGAGSVVKDTSATSVLTLSGTGNTFTGGAALNAGTLRVSSGNALGSTGAISFAGGTLQYSGNSQDFSGRFLTTGNQPIRIDTNGLSPTFASVIAGAGTSLTKLGAGVLTLSATNTFTGDLSLSGGEVRLSGAGTLGGGNYAGAIAIASGAVFSTGSSVSQVLSGVISGSGEITKTSNSGALLSLTGANTFGGAITILSNAGTIQVGGAGVLGGGVYNGAVTIGNAGVFRYSSSADQVMSGVITGSGAFTKDTGASILTLSGANGLTGTTTVSAGTLRAGAANGISGASTTNVNAPGILDVNGFSVTTGVLGGGGTVTNNGGSPGTLTINYGSGSSTFAGVLQDGASPLSLAKTGGGTQLLSGASTFTGGITITGGYLGLSGAGVLGGGNYSGAISIASGAGFSTGSSTNQVLSGVISGTGDLAKTANIGALLTLTGANTFNGTISIAGNAGTIQLGGAGVLGGGTYSGAISMGSAGAIRYSSSADQVFSGAISGAGALTKDTGASTLTLAGSGTATFMGATTVSAGVLRAGAANAFSTGSAMNVNSGGALDVNGYASPIGHLTGNGVVTNNGAAPATLTINLSAGNQTFAGVLQDGASALSLAKAGNGNQFLTGANTFTGGINVNAGLLALSGSGTLGGGAYAGNIAIASGAVFDPQTSAAQTLSGVISGAGGLNYTGGVGGSLTLTGVNTYTGPTTLGGYGVLTIGGAGVLGGGTYAGNIVIGGSSSFRYSSSADQTLSGTISGGPFTKDIAGSKVTLTGAYTAGTLTVNAGEFILGGAGTRSGGNLVIGAAGTFRSSTSANLQLSGNVSGAGTFIKDTSTSSLTLNNTIGLTGPLIVNAGTLFVGSSNFVANNLVLGPAGIFDFYCNCSYPDIGVLSGSGRVTSSFAGSRSISIASGDFSGVIENGAGTVGLVKNTAGTLILRGANTFTGPITVNTGTLQFADATTLAGGAYAGNITNSGTLRYSSSADQTLSGVISGSGTLVKDTNASTLTLTGANTYTGATTIGAGTLRIGAAGVLGNGTYAGAISNSGVFQFSSTAGQTLSGVISGTGTLVKDTGGASTLILSGNNTYTGATTLSAGTLRLVGSNSTPTLNLATGTLLDYANTAAQTYAGVIAGDGALQKSAAGVLTLTGVQTYTGGTTITAGELKIGGAGSLGSGAYGGAISNAGILRYSSTADQVLSGVISGAGGLAKDTSAASVLTLSGANTYTGATTFGAGFVQLGSAGALGPSGALAFSGGTLRHGAANTVDYSARILSTGGQLVRIDTNGQAVTWAGGLSGAGTSLTKLGAGTLSLTANSGFTGGLTIAEGELRFSGAGALGGGTYAGAISNAGTLRYSSTVDQTFSGALSGAGALVKDTDAVAVLTLTGVNTLTGPITIDAGTLKIGGGSVLGGGAYAGDLANNGVLQFASSADQVLSGVISGTGSVVKDTSATSVLTLSGANTFGGQLKVDAGKVELDGSWSPVGGAASVRVGADARLEGSGVVSAATLALAGPGHVDLDGPNQVDAISATGTIGGVSLVNARSLSAGSIQATDMIRLRAAGAGSDLVLAPMAVLNSAATGDAVVLAADRNFLNDAGAGAVTTPAGRWLIYSQRPADNRFGGLDSQKAALWGRVALAPVPEAGNRYAFTHVPTLTIDSVSMAKSFGVDVSAAVATSYTVQGLEAGVSGAFLGDALGSTVTGTPHVFSDGSPASAGYGEYAILTARGSLSAPAGYVLQFRSSGVLTVDKAVLTVQARNLSKVYDGRVLPTGAGVDVTGWMNGDSLSNLTGALTYSGSFVGAVDVGAYQILPGGLSSPNYRITFLPGTLTVTPAPLVVRVLPVNRTYDGAAFSGGAVTYAGFASGETPSVLGGALVLGGSAQGAVNAGDYVQTASGLTSRNYAIRFEDAGLTIRPAALTITPRDVSRTYDGTAFSGGSVVLQGLAARDTLADLSGTLAFGGSSQGAVNAGTYDITVSGLSSPNYVIRFERGALVIRPAPLNITARDVSRTYDATAYSGGSATADGLAARDTLADLSGSLVFGGASQGAVNAGTYDITVSGLSSPNYDIRFVAGRLSIAKALATVAADPVTKSFDGKPFTGGTTVTVSGLAGQDTPTVLNGEVVFTGPSQGAVQIGTYEILPSGLTSQNYEIRYLAGTLQVVPAPITVTSRPRLEYVCRGVIRLLGEAACTPEDVYADFVAEPRWLTQGFMPIRVLVPDLRLSARID</sequence>
<dbReference type="InterPro" id="IPR013425">
    <property type="entry name" value="Autotrns_rpt"/>
</dbReference>
<dbReference type="SUPFAM" id="SSF51126">
    <property type="entry name" value="Pectin lyase-like"/>
    <property type="match status" value="9"/>
</dbReference>
<dbReference type="Proteomes" id="UP000247763">
    <property type="component" value="Chromosome"/>
</dbReference>
<evidence type="ECO:0000256" key="1">
    <source>
        <dbReference type="ARBA" id="ARBA00022729"/>
    </source>
</evidence>
<dbReference type="InterPro" id="IPR050909">
    <property type="entry name" value="Bact_Autotransporter_VF"/>
</dbReference>
<evidence type="ECO:0000313" key="5">
    <source>
        <dbReference type="Proteomes" id="UP000247763"/>
    </source>
</evidence>
<name>A0A2Z3I222_9CAUL</name>
<keyword evidence="5" id="KW-1185">Reference proteome</keyword>
<reference evidence="5" key="1">
    <citation type="submission" date="2018-05" db="EMBL/GenBank/DDBJ databases">
        <title>Genome sequencing of Phenylobacterium sp. HYN0004.</title>
        <authorList>
            <person name="Yi H."/>
            <person name="Baek C."/>
        </authorList>
    </citation>
    <scope>NUCLEOTIDE SEQUENCE [LARGE SCALE GENOMIC DNA]</scope>
    <source>
        <strain evidence="5">HYN0004</strain>
    </source>
</reference>
<dbReference type="InterPro" id="IPR012334">
    <property type="entry name" value="Pectin_lyas_fold"/>
</dbReference>
<evidence type="ECO:0000259" key="3">
    <source>
        <dbReference type="SMART" id="SM00912"/>
    </source>
</evidence>
<dbReference type="EMBL" id="CP029479">
    <property type="protein sequence ID" value="AWM77454.1"/>
    <property type="molecule type" value="Genomic_DNA"/>
</dbReference>
<dbReference type="PANTHER" id="PTHR12338">
    <property type="entry name" value="AUTOTRANSPORTER"/>
    <property type="match status" value="1"/>
</dbReference>
<dbReference type="Pfam" id="PF18676">
    <property type="entry name" value="MBG_2"/>
    <property type="match status" value="5"/>
</dbReference>
<dbReference type="OrthoDB" id="1776524at2"/>
<dbReference type="Gene3D" id="2.160.20.20">
    <property type="match status" value="5"/>
</dbReference>
<feature type="chain" id="PRO_5016377439" description="Filamentous haemagglutinin FhaB/tRNA nuclease CdiA-like TPS domain-containing protein" evidence="2">
    <location>
        <begin position="34"/>
        <end position="3977"/>
    </location>
</feature>
<dbReference type="InterPro" id="IPR041286">
    <property type="entry name" value="MBG_2"/>
</dbReference>
<dbReference type="Gene3D" id="3.30.210.10">
    <property type="entry name" value="DNA polymerase, thumb domain"/>
    <property type="match status" value="5"/>
</dbReference>
<gene>
    <name evidence="4" type="ORF">HYN04_06560</name>
</gene>
<dbReference type="PANTHER" id="PTHR12338:SF5">
    <property type="entry name" value="ANTIGEN 43-RELATED"/>
    <property type="match status" value="1"/>
</dbReference>
<dbReference type="RefSeq" id="WP_110450021.1">
    <property type="nucleotide sequence ID" value="NZ_CP029479.1"/>
</dbReference>
<dbReference type="Pfam" id="PF12951">
    <property type="entry name" value="PATR"/>
    <property type="match status" value="27"/>
</dbReference>
<organism evidence="4 5">
    <name type="scientific">Phenylobacterium parvum</name>
    <dbReference type="NCBI Taxonomy" id="2201350"/>
    <lineage>
        <taxon>Bacteria</taxon>
        <taxon>Pseudomonadati</taxon>
        <taxon>Pseudomonadota</taxon>
        <taxon>Alphaproteobacteria</taxon>
        <taxon>Caulobacterales</taxon>
        <taxon>Caulobacteraceae</taxon>
        <taxon>Phenylobacterium</taxon>
    </lineage>
</organism>